<dbReference type="Proteomes" id="UP001286313">
    <property type="component" value="Unassembled WGS sequence"/>
</dbReference>
<keyword evidence="3" id="KW-1185">Reference proteome</keyword>
<evidence type="ECO:0000256" key="1">
    <source>
        <dbReference type="SAM" id="MobiDB-lite"/>
    </source>
</evidence>
<feature type="compositionally biased region" description="Low complexity" evidence="1">
    <location>
        <begin position="8"/>
        <end position="24"/>
    </location>
</feature>
<sequence length="77" mass="8492">MVHPSQRSTATAPTLPLHATTSLPYTRTNGTSPLQPSRDITRYATSHHRTMSSDEVLQKLACSPTPCLLTTPCYKEH</sequence>
<dbReference type="AlphaFoldDB" id="A0AAE1FUB2"/>
<proteinExistence type="predicted"/>
<accession>A0AAE1FUB2</accession>
<feature type="region of interest" description="Disordered" evidence="1">
    <location>
        <begin position="1"/>
        <end position="38"/>
    </location>
</feature>
<name>A0AAE1FUB2_PETCI</name>
<reference evidence="2" key="1">
    <citation type="submission" date="2023-10" db="EMBL/GenBank/DDBJ databases">
        <title>Genome assemblies of two species of porcelain crab, Petrolisthes cinctipes and Petrolisthes manimaculis (Anomura: Porcellanidae).</title>
        <authorList>
            <person name="Angst P."/>
        </authorList>
    </citation>
    <scope>NUCLEOTIDE SEQUENCE</scope>
    <source>
        <strain evidence="2">PB745_01</strain>
        <tissue evidence="2">Gill</tissue>
    </source>
</reference>
<dbReference type="EMBL" id="JAWQEG010001607">
    <property type="protein sequence ID" value="KAK3877968.1"/>
    <property type="molecule type" value="Genomic_DNA"/>
</dbReference>
<comment type="caution">
    <text evidence="2">The sequence shown here is derived from an EMBL/GenBank/DDBJ whole genome shotgun (WGS) entry which is preliminary data.</text>
</comment>
<protein>
    <submittedName>
        <fullName evidence="2">Uncharacterized protein</fullName>
    </submittedName>
</protein>
<feature type="compositionally biased region" description="Polar residues" evidence="1">
    <location>
        <begin position="25"/>
        <end position="35"/>
    </location>
</feature>
<organism evidence="2 3">
    <name type="scientific">Petrolisthes cinctipes</name>
    <name type="common">Flat porcelain crab</name>
    <dbReference type="NCBI Taxonomy" id="88211"/>
    <lineage>
        <taxon>Eukaryota</taxon>
        <taxon>Metazoa</taxon>
        <taxon>Ecdysozoa</taxon>
        <taxon>Arthropoda</taxon>
        <taxon>Crustacea</taxon>
        <taxon>Multicrustacea</taxon>
        <taxon>Malacostraca</taxon>
        <taxon>Eumalacostraca</taxon>
        <taxon>Eucarida</taxon>
        <taxon>Decapoda</taxon>
        <taxon>Pleocyemata</taxon>
        <taxon>Anomura</taxon>
        <taxon>Galatheoidea</taxon>
        <taxon>Porcellanidae</taxon>
        <taxon>Petrolisthes</taxon>
    </lineage>
</organism>
<evidence type="ECO:0000313" key="2">
    <source>
        <dbReference type="EMBL" id="KAK3877968.1"/>
    </source>
</evidence>
<evidence type="ECO:0000313" key="3">
    <source>
        <dbReference type="Proteomes" id="UP001286313"/>
    </source>
</evidence>
<gene>
    <name evidence="2" type="ORF">Pcinc_017370</name>
</gene>